<dbReference type="InterPro" id="IPR011051">
    <property type="entry name" value="RmlC_Cupin_sf"/>
</dbReference>
<dbReference type="GO" id="GO:0005737">
    <property type="term" value="C:cytoplasm"/>
    <property type="evidence" value="ECO:0007669"/>
    <property type="project" value="InterPro"/>
</dbReference>
<evidence type="ECO:0000256" key="2">
    <source>
        <dbReference type="ARBA" id="ARBA00006542"/>
    </source>
</evidence>
<name>A0A1E5KWZ2_9ENTE</name>
<evidence type="ECO:0000256" key="6">
    <source>
        <dbReference type="ARBA" id="ARBA00029321"/>
    </source>
</evidence>
<gene>
    <name evidence="8" type="ORF">BCR26_02800</name>
</gene>
<proteinExistence type="inferred from homology"/>
<dbReference type="Gene3D" id="2.60.120.10">
    <property type="entry name" value="Jelly Rolls"/>
    <property type="match status" value="1"/>
</dbReference>
<evidence type="ECO:0000313" key="9">
    <source>
        <dbReference type="Proteomes" id="UP000095256"/>
    </source>
</evidence>
<organism evidence="8 9">
    <name type="scientific">Enterococcus rivorum</name>
    <dbReference type="NCBI Taxonomy" id="762845"/>
    <lineage>
        <taxon>Bacteria</taxon>
        <taxon>Bacillati</taxon>
        <taxon>Bacillota</taxon>
        <taxon>Bacilli</taxon>
        <taxon>Lactobacillales</taxon>
        <taxon>Enterococcaceae</taxon>
        <taxon>Enterococcus</taxon>
    </lineage>
</organism>
<evidence type="ECO:0000256" key="3">
    <source>
        <dbReference type="ARBA" id="ARBA00011952"/>
    </source>
</evidence>
<dbReference type="UniPathway" id="UPA00109">
    <property type="reaction ID" value="UER00181"/>
</dbReference>
<dbReference type="STRING" id="762845.BCR26_02800"/>
<dbReference type="CDD" id="cd02218">
    <property type="entry name" value="cupin_PGI"/>
    <property type="match status" value="1"/>
</dbReference>
<keyword evidence="5" id="KW-0324">Glycolysis</keyword>
<accession>A0A1E5KWZ2</accession>
<comment type="caution">
    <text evidence="8">The sequence shown here is derived from an EMBL/GenBank/DDBJ whole genome shotgun (WGS) entry which is preliminary data.</text>
</comment>
<dbReference type="InterPro" id="IPR014710">
    <property type="entry name" value="RmlC-like_jellyroll"/>
</dbReference>
<dbReference type="GO" id="GO:0006096">
    <property type="term" value="P:glycolytic process"/>
    <property type="evidence" value="ECO:0007669"/>
    <property type="project" value="UniProtKB-UniPathway"/>
</dbReference>
<dbReference type="Proteomes" id="UP000095256">
    <property type="component" value="Unassembled WGS sequence"/>
</dbReference>
<dbReference type="Pfam" id="PF06560">
    <property type="entry name" value="GPI"/>
    <property type="match status" value="1"/>
</dbReference>
<comment type="similarity">
    <text evidence="2">Belongs to the archaeal-type GPI family.</text>
</comment>
<dbReference type="RefSeq" id="WP_069698652.1">
    <property type="nucleotide sequence ID" value="NZ_JAGGMA010000001.1"/>
</dbReference>
<dbReference type="EC" id="5.3.1.9" evidence="3"/>
<comment type="catalytic activity">
    <reaction evidence="6">
        <text>alpha-D-glucose 6-phosphate = beta-D-fructose 6-phosphate</text>
        <dbReference type="Rhea" id="RHEA:11816"/>
        <dbReference type="ChEBI" id="CHEBI:57634"/>
        <dbReference type="ChEBI" id="CHEBI:58225"/>
        <dbReference type="EC" id="5.3.1.9"/>
    </reaction>
</comment>
<evidence type="ECO:0000256" key="1">
    <source>
        <dbReference type="ARBA" id="ARBA00004926"/>
    </source>
</evidence>
<sequence length="260" mass="29606">MDFYPGFLIEPDHENMLFHYGKDVFGPKIAECRRLEDIRKSLKNPKACGPDILYSIAMDVGQLKDREDLVRRNLLYGVVQYAAGTIGEETIRSQGHIHAISPSCNSSTPEVYEIWEGTAIIYMQEFAEDIPGRCFAVTAKVGDVVIVPPNWAHCTINGDSKKYMSFGAWCIRDYGFDYAGIRAHNGIAHFPMIKQRNQVTWQSNPAYKQSELICTSARSYPELGIRKNVPIYTQYQQNPELFAFVTHPQIAKSIWIDFEP</sequence>
<evidence type="ECO:0000256" key="5">
    <source>
        <dbReference type="ARBA" id="ARBA00023152"/>
    </source>
</evidence>
<evidence type="ECO:0000313" key="8">
    <source>
        <dbReference type="EMBL" id="OEH82377.1"/>
    </source>
</evidence>
<dbReference type="GO" id="GO:0004347">
    <property type="term" value="F:glucose-6-phosphate isomerase activity"/>
    <property type="evidence" value="ECO:0007669"/>
    <property type="project" value="UniProtKB-EC"/>
</dbReference>
<keyword evidence="4" id="KW-0312">Gluconeogenesis</keyword>
<dbReference type="AlphaFoldDB" id="A0A1E5KWZ2"/>
<dbReference type="SUPFAM" id="SSF51182">
    <property type="entry name" value="RmlC-like cupins"/>
    <property type="match status" value="1"/>
</dbReference>
<dbReference type="GO" id="GO:0006094">
    <property type="term" value="P:gluconeogenesis"/>
    <property type="evidence" value="ECO:0007669"/>
    <property type="project" value="UniProtKB-KW"/>
</dbReference>
<keyword evidence="9" id="KW-1185">Reference proteome</keyword>
<protein>
    <recommendedName>
        <fullName evidence="3">glucose-6-phosphate isomerase</fullName>
        <ecNumber evidence="3">5.3.1.9</ecNumber>
    </recommendedName>
</protein>
<reference evidence="8 9" key="1">
    <citation type="submission" date="2016-09" db="EMBL/GenBank/DDBJ databases">
        <authorList>
            <person name="Capua I."/>
            <person name="De Benedictis P."/>
            <person name="Joannis T."/>
            <person name="Lombin L.H."/>
            <person name="Cattoli G."/>
        </authorList>
    </citation>
    <scope>NUCLEOTIDE SEQUENCE [LARGE SCALE GENOMIC DNA]</scope>
    <source>
        <strain evidence="8 9">LMG 25899</strain>
    </source>
</reference>
<evidence type="ECO:0000259" key="7">
    <source>
        <dbReference type="Pfam" id="PF06560"/>
    </source>
</evidence>
<comment type="pathway">
    <text evidence="1">Carbohydrate degradation; glycolysis; D-glyceraldehyde 3-phosphate and glycerone phosphate from D-glucose: step 2/4.</text>
</comment>
<dbReference type="EMBL" id="MIEK01000023">
    <property type="protein sequence ID" value="OEH82377.1"/>
    <property type="molecule type" value="Genomic_DNA"/>
</dbReference>
<dbReference type="OrthoDB" id="1647241at2"/>
<keyword evidence="8" id="KW-0413">Isomerase</keyword>
<evidence type="ECO:0000256" key="4">
    <source>
        <dbReference type="ARBA" id="ARBA00022432"/>
    </source>
</evidence>
<feature type="domain" description="Glucose-6-phosphate isomerase prokaryote" evidence="7">
    <location>
        <begin position="50"/>
        <end position="203"/>
    </location>
</feature>
<dbReference type="InterPro" id="IPR010551">
    <property type="entry name" value="G6P_isomerase_prok"/>
</dbReference>